<organism evidence="2 3">
    <name type="scientific">Sphingobacterium hungaricum</name>
    <dbReference type="NCBI Taxonomy" id="2082723"/>
    <lineage>
        <taxon>Bacteria</taxon>
        <taxon>Pseudomonadati</taxon>
        <taxon>Bacteroidota</taxon>
        <taxon>Sphingobacteriia</taxon>
        <taxon>Sphingobacteriales</taxon>
        <taxon>Sphingobacteriaceae</taxon>
        <taxon>Sphingobacterium</taxon>
    </lineage>
</organism>
<keyword evidence="1" id="KW-0472">Membrane</keyword>
<dbReference type="AlphaFoldDB" id="A0A928UW09"/>
<dbReference type="EMBL" id="PRDK01000001">
    <property type="protein sequence ID" value="MBE8712551.1"/>
    <property type="molecule type" value="Genomic_DNA"/>
</dbReference>
<accession>A0A928UW09</accession>
<feature type="transmembrane region" description="Helical" evidence="1">
    <location>
        <begin position="6"/>
        <end position="24"/>
    </location>
</feature>
<dbReference type="Proteomes" id="UP000616201">
    <property type="component" value="Unassembled WGS sequence"/>
</dbReference>
<gene>
    <name evidence="2" type="ORF">C4F49_02500</name>
</gene>
<keyword evidence="1" id="KW-1133">Transmembrane helix</keyword>
<reference evidence="2" key="1">
    <citation type="submission" date="2018-02" db="EMBL/GenBank/DDBJ databases">
        <authorList>
            <person name="Vasarhelyi B.M."/>
            <person name="Deshmukh S."/>
            <person name="Balint B."/>
            <person name="Kukolya J."/>
        </authorList>
    </citation>
    <scope>NUCLEOTIDE SEQUENCE</scope>
    <source>
        <strain evidence="2">KB22</strain>
    </source>
</reference>
<evidence type="ECO:0000313" key="2">
    <source>
        <dbReference type="EMBL" id="MBE8712551.1"/>
    </source>
</evidence>
<comment type="caution">
    <text evidence="2">The sequence shown here is derived from an EMBL/GenBank/DDBJ whole genome shotgun (WGS) entry which is preliminary data.</text>
</comment>
<evidence type="ECO:0000313" key="3">
    <source>
        <dbReference type="Proteomes" id="UP000616201"/>
    </source>
</evidence>
<keyword evidence="1" id="KW-0812">Transmembrane</keyword>
<keyword evidence="3" id="KW-1185">Reference proteome</keyword>
<evidence type="ECO:0000256" key="1">
    <source>
        <dbReference type="SAM" id="Phobius"/>
    </source>
</evidence>
<proteinExistence type="predicted"/>
<protein>
    <submittedName>
        <fullName evidence="2">Uncharacterized protein</fullName>
    </submittedName>
</protein>
<sequence length="147" mass="17270">MIHHFKIFVIYLDYLNFVFSFAFMEKFILKLAQQRNPEVPFGDYRDELTSLKMDESIIEKIFQKVKPNPKTNNSEILFSAIILLIFSPKSILLSEKVENGVCFVIKKYLVVNQQSASYRIKVAREVYQVDKVFKHQVDSIVKEVRGE</sequence>
<name>A0A928UW09_9SPHI</name>